<dbReference type="AlphaFoldDB" id="A0A0V0R1I5"/>
<dbReference type="GO" id="GO:0005952">
    <property type="term" value="C:cAMP-dependent protein kinase complex"/>
    <property type="evidence" value="ECO:0007669"/>
    <property type="project" value="InterPro"/>
</dbReference>
<gene>
    <name evidence="3" type="ORF">PPERSA_08587</name>
</gene>
<dbReference type="Gene3D" id="2.60.120.10">
    <property type="entry name" value="Jelly Rolls"/>
    <property type="match status" value="1"/>
</dbReference>
<dbReference type="InterPro" id="IPR014710">
    <property type="entry name" value="RmlC-like_jellyroll"/>
</dbReference>
<keyword evidence="4" id="KW-1185">Reference proteome</keyword>
<dbReference type="GO" id="GO:0004862">
    <property type="term" value="F:cAMP-dependent protein kinase inhibitor activity"/>
    <property type="evidence" value="ECO:0007669"/>
    <property type="project" value="TreeGrafter"/>
</dbReference>
<dbReference type="GO" id="GO:0005829">
    <property type="term" value="C:cytosol"/>
    <property type="evidence" value="ECO:0007669"/>
    <property type="project" value="TreeGrafter"/>
</dbReference>
<dbReference type="InterPro" id="IPR018490">
    <property type="entry name" value="cNMP-bd_dom_sf"/>
</dbReference>
<dbReference type="InterPro" id="IPR050503">
    <property type="entry name" value="cAMP-dep_PK_reg_su-like"/>
</dbReference>
<feature type="compositionally biased region" description="Polar residues" evidence="1">
    <location>
        <begin position="22"/>
        <end position="31"/>
    </location>
</feature>
<dbReference type="PANTHER" id="PTHR11635:SF152">
    <property type="entry name" value="CAMP-DEPENDENT PROTEIN KINASE TYPE I REGULATORY SUBUNIT-RELATED"/>
    <property type="match status" value="1"/>
</dbReference>
<dbReference type="PROSITE" id="PS50042">
    <property type="entry name" value="CNMP_BINDING_3"/>
    <property type="match status" value="1"/>
</dbReference>
<reference evidence="3 4" key="1">
    <citation type="journal article" date="2015" name="Sci. Rep.">
        <title>Genome of the facultative scuticociliatosis pathogen Pseudocohnilembus persalinus provides insight into its virulence through horizontal gene transfer.</title>
        <authorList>
            <person name="Xiong J."/>
            <person name="Wang G."/>
            <person name="Cheng J."/>
            <person name="Tian M."/>
            <person name="Pan X."/>
            <person name="Warren A."/>
            <person name="Jiang C."/>
            <person name="Yuan D."/>
            <person name="Miao W."/>
        </authorList>
    </citation>
    <scope>NUCLEOTIDE SEQUENCE [LARGE SCALE GENOMIC DNA]</scope>
    <source>
        <strain evidence="3">36N120E</strain>
    </source>
</reference>
<feature type="region of interest" description="Disordered" evidence="1">
    <location>
        <begin position="22"/>
        <end position="47"/>
    </location>
</feature>
<feature type="compositionally biased region" description="Polar residues" evidence="1">
    <location>
        <begin position="449"/>
        <end position="465"/>
    </location>
</feature>
<evidence type="ECO:0000313" key="3">
    <source>
        <dbReference type="EMBL" id="KRX08388.1"/>
    </source>
</evidence>
<feature type="domain" description="Cyclic nucleotide-binding" evidence="2">
    <location>
        <begin position="149"/>
        <end position="284"/>
    </location>
</feature>
<feature type="region of interest" description="Disordered" evidence="1">
    <location>
        <begin position="434"/>
        <end position="465"/>
    </location>
</feature>
<accession>A0A0V0R1I5</accession>
<dbReference type="SUPFAM" id="SSF51206">
    <property type="entry name" value="cAMP-binding domain-like"/>
    <property type="match status" value="2"/>
</dbReference>
<dbReference type="SMART" id="SM00100">
    <property type="entry name" value="cNMP"/>
    <property type="match status" value="1"/>
</dbReference>
<dbReference type="GO" id="GO:0034236">
    <property type="term" value="F:protein kinase A catalytic subunit binding"/>
    <property type="evidence" value="ECO:0007669"/>
    <property type="project" value="TreeGrafter"/>
</dbReference>
<sequence>MDCISAQFPQIRKAEKLKSKTNIFNSNNISPKKSLEKEQSTVRKQKAKEKFQTVINPQLEKQQQENNLSSQDKFELACPQSLSNLLQNNHKTTKLQRENYILKNLKALSNEDLFFIAHECLVKNPKQRNIFDHQVLKHAFSKIKFFTELIENSGEQHMMNIVKKVQAESFTEKQIVFNQNDSGDKFYIILKGSCGVYIKNNQELEEKQNKSIVNSQECDNISQENYKIQDNIIEQTFLTASASMATICTIEPCEFAVLSKRDYKEIIYSIEEFKQQQELKFLRKLANFEKVSHYTKKIELNTIQQKEVFGDIETLQKIPKRICSVECVSQEGWVYYMKAQDFLKRCDLYIEYQLLKQLILQAKFKQKQQEILVEKRKIAMDPFNEELYNELLKISKEQVDEQKEINQFIKKKQKPLQSQLHNLQETEELENINERKKGKKLLSPEKNPKQNNDISGQNSVDSQNSYSNTFKAQKNFQIQSKSGVTY</sequence>
<dbReference type="InterPro" id="IPR000595">
    <property type="entry name" value="cNMP-bd_dom"/>
</dbReference>
<evidence type="ECO:0000259" key="2">
    <source>
        <dbReference type="PROSITE" id="PS50042"/>
    </source>
</evidence>
<dbReference type="Proteomes" id="UP000054937">
    <property type="component" value="Unassembled WGS sequence"/>
</dbReference>
<organism evidence="3 4">
    <name type="scientific">Pseudocohnilembus persalinus</name>
    <name type="common">Ciliate</name>
    <dbReference type="NCBI Taxonomy" id="266149"/>
    <lineage>
        <taxon>Eukaryota</taxon>
        <taxon>Sar</taxon>
        <taxon>Alveolata</taxon>
        <taxon>Ciliophora</taxon>
        <taxon>Intramacronucleata</taxon>
        <taxon>Oligohymenophorea</taxon>
        <taxon>Scuticociliatia</taxon>
        <taxon>Philasterida</taxon>
        <taxon>Pseudocohnilembidae</taxon>
        <taxon>Pseudocohnilembus</taxon>
    </lineage>
</organism>
<dbReference type="InParanoid" id="A0A0V0R1I5"/>
<dbReference type="OrthoDB" id="291970at2759"/>
<comment type="caution">
    <text evidence="3">The sequence shown here is derived from an EMBL/GenBank/DDBJ whole genome shotgun (WGS) entry which is preliminary data.</text>
</comment>
<evidence type="ECO:0000313" key="4">
    <source>
        <dbReference type="Proteomes" id="UP000054937"/>
    </source>
</evidence>
<dbReference type="EMBL" id="LDAU01000064">
    <property type="protein sequence ID" value="KRX08388.1"/>
    <property type="molecule type" value="Genomic_DNA"/>
</dbReference>
<name>A0A0V0R1I5_PSEPJ</name>
<dbReference type="GO" id="GO:0030552">
    <property type="term" value="F:cAMP binding"/>
    <property type="evidence" value="ECO:0007669"/>
    <property type="project" value="TreeGrafter"/>
</dbReference>
<proteinExistence type="predicted"/>
<dbReference type="CDD" id="cd00038">
    <property type="entry name" value="CAP_ED"/>
    <property type="match status" value="1"/>
</dbReference>
<dbReference type="PANTHER" id="PTHR11635">
    <property type="entry name" value="CAMP-DEPENDENT PROTEIN KINASE REGULATORY CHAIN"/>
    <property type="match status" value="1"/>
</dbReference>
<evidence type="ECO:0000256" key="1">
    <source>
        <dbReference type="SAM" id="MobiDB-lite"/>
    </source>
</evidence>
<protein>
    <submittedName>
        <fullName evidence="3">Cyclic nucleotide-binding protein</fullName>
    </submittedName>
</protein>